<reference evidence="1 2" key="1">
    <citation type="submission" date="2023-07" db="EMBL/GenBank/DDBJ databases">
        <title>Functional and genomic diversity of the sorghum phyllosphere microbiome.</title>
        <authorList>
            <person name="Shade A."/>
        </authorList>
    </citation>
    <scope>NUCLEOTIDE SEQUENCE [LARGE SCALE GENOMIC DNA]</scope>
    <source>
        <strain evidence="1 2">SORGH_AS_0887</strain>
    </source>
</reference>
<dbReference type="EMBL" id="JAUTBK010000002">
    <property type="protein sequence ID" value="MDQ1208999.1"/>
    <property type="molecule type" value="Genomic_DNA"/>
</dbReference>
<gene>
    <name evidence="1" type="ORF">QE380_001922</name>
</gene>
<name>A0ABU0UWQ4_ACIBI</name>
<accession>A0ABU0UWQ4</accession>
<sequence>MRTKASLFMSCSLALFLVGCGKTNPMLEQHPDFIGKWQSDHDTLVIEKNGQVEYRHKETEEKQTAHSDVEMSSKSDLKASITQFDQKQFQIGQGEFGQVFRIDRAPYQQNQHWQMQLNGQVYTKQ</sequence>
<organism evidence="1 2">
    <name type="scientific">Acinetobacter baylyi</name>
    <dbReference type="NCBI Taxonomy" id="202950"/>
    <lineage>
        <taxon>Bacteria</taxon>
        <taxon>Pseudomonadati</taxon>
        <taxon>Pseudomonadota</taxon>
        <taxon>Gammaproteobacteria</taxon>
        <taxon>Moraxellales</taxon>
        <taxon>Moraxellaceae</taxon>
        <taxon>Acinetobacter</taxon>
    </lineage>
</organism>
<evidence type="ECO:0000313" key="2">
    <source>
        <dbReference type="Proteomes" id="UP001233360"/>
    </source>
</evidence>
<proteinExistence type="predicted"/>
<evidence type="ECO:0008006" key="3">
    <source>
        <dbReference type="Google" id="ProtNLM"/>
    </source>
</evidence>
<dbReference type="Proteomes" id="UP001233360">
    <property type="component" value="Unassembled WGS sequence"/>
</dbReference>
<comment type="caution">
    <text evidence="1">The sequence shown here is derived from an EMBL/GenBank/DDBJ whole genome shotgun (WGS) entry which is preliminary data.</text>
</comment>
<keyword evidence="2" id="KW-1185">Reference proteome</keyword>
<dbReference type="PROSITE" id="PS51257">
    <property type="entry name" value="PROKAR_LIPOPROTEIN"/>
    <property type="match status" value="1"/>
</dbReference>
<evidence type="ECO:0000313" key="1">
    <source>
        <dbReference type="EMBL" id="MDQ1208999.1"/>
    </source>
</evidence>
<protein>
    <recommendedName>
        <fullName evidence="3">Lipoprotein</fullName>
    </recommendedName>
</protein>
<dbReference type="RefSeq" id="WP_307003441.1">
    <property type="nucleotide sequence ID" value="NZ_JAUTBK010000002.1"/>
</dbReference>